<dbReference type="Pfam" id="PF04564">
    <property type="entry name" value="U-box"/>
    <property type="match status" value="1"/>
</dbReference>
<dbReference type="AlphaFoldDB" id="A0A6A0ADV8"/>
<dbReference type="PROSITE" id="PS51698">
    <property type="entry name" value="U_BOX"/>
    <property type="match status" value="1"/>
</dbReference>
<dbReference type="InterPro" id="IPR013083">
    <property type="entry name" value="Znf_RING/FYVE/PHD"/>
</dbReference>
<feature type="domain" description="U-box" evidence="1">
    <location>
        <begin position="1"/>
        <end position="59"/>
    </location>
</feature>
<reference evidence="2 3" key="1">
    <citation type="submission" date="2020-02" db="EMBL/GenBank/DDBJ databases">
        <title>Draft genome sequence of Haematococcus lacustris strain NIES-144.</title>
        <authorList>
            <person name="Morimoto D."/>
            <person name="Nakagawa S."/>
            <person name="Yoshida T."/>
            <person name="Sawayama S."/>
        </authorList>
    </citation>
    <scope>NUCLEOTIDE SEQUENCE [LARGE SCALE GENOMIC DNA]</scope>
    <source>
        <strain evidence="2 3">NIES-144</strain>
    </source>
</reference>
<evidence type="ECO:0000313" key="3">
    <source>
        <dbReference type="Proteomes" id="UP000485058"/>
    </source>
</evidence>
<dbReference type="PANTHER" id="PTHR13931:SF2">
    <property type="entry name" value="UBIQUITIN CONJUGATION FACTOR E4 B"/>
    <property type="match status" value="1"/>
</dbReference>
<dbReference type="GO" id="GO:0034450">
    <property type="term" value="F:ubiquitin-ubiquitin ligase activity"/>
    <property type="evidence" value="ECO:0007669"/>
    <property type="project" value="InterPro"/>
</dbReference>
<dbReference type="UniPathway" id="UPA00143"/>
<proteinExistence type="predicted"/>
<gene>
    <name evidence="2" type="ORF">HaLaN_28821</name>
</gene>
<dbReference type="InterPro" id="IPR003613">
    <property type="entry name" value="Ubox_domain"/>
</dbReference>
<keyword evidence="3" id="KW-1185">Reference proteome</keyword>
<dbReference type="GO" id="GO:0005737">
    <property type="term" value="C:cytoplasm"/>
    <property type="evidence" value="ECO:0007669"/>
    <property type="project" value="TreeGrafter"/>
</dbReference>
<dbReference type="EMBL" id="BLLF01004675">
    <property type="protein sequence ID" value="GFH30047.1"/>
    <property type="molecule type" value="Genomic_DNA"/>
</dbReference>
<evidence type="ECO:0000313" key="2">
    <source>
        <dbReference type="EMBL" id="GFH30047.1"/>
    </source>
</evidence>
<dbReference type="Gene3D" id="3.30.40.10">
    <property type="entry name" value="Zinc/RING finger domain, C3HC4 (zinc finger)"/>
    <property type="match status" value="1"/>
</dbReference>
<evidence type="ECO:0000259" key="1">
    <source>
        <dbReference type="PROSITE" id="PS51698"/>
    </source>
</evidence>
<dbReference type="PANTHER" id="PTHR13931">
    <property type="entry name" value="UBIQUITINATION FACTOR E4"/>
    <property type="match status" value="1"/>
</dbReference>
<name>A0A6A0ADV8_HAELA</name>
<protein>
    <submittedName>
        <fullName evidence="2">U-box domain-containing protein</fullName>
    </submittedName>
</protein>
<accession>A0A6A0ADV8</accession>
<comment type="caution">
    <text evidence="2">The sequence shown here is derived from an EMBL/GenBank/DDBJ whole genome shotgun (WGS) entry which is preliminary data.</text>
</comment>
<dbReference type="Proteomes" id="UP000485058">
    <property type="component" value="Unassembled WGS sequence"/>
</dbReference>
<dbReference type="GO" id="GO:0005634">
    <property type="term" value="C:nucleus"/>
    <property type="evidence" value="ECO:0007669"/>
    <property type="project" value="TreeGrafter"/>
</dbReference>
<organism evidence="2 3">
    <name type="scientific">Haematococcus lacustris</name>
    <name type="common">Green alga</name>
    <name type="synonym">Haematococcus pluvialis</name>
    <dbReference type="NCBI Taxonomy" id="44745"/>
    <lineage>
        <taxon>Eukaryota</taxon>
        <taxon>Viridiplantae</taxon>
        <taxon>Chlorophyta</taxon>
        <taxon>core chlorophytes</taxon>
        <taxon>Chlorophyceae</taxon>
        <taxon>CS clade</taxon>
        <taxon>Chlamydomonadales</taxon>
        <taxon>Haematococcaceae</taxon>
        <taxon>Haematococcus</taxon>
    </lineage>
</organism>
<dbReference type="GO" id="GO:0000209">
    <property type="term" value="P:protein polyubiquitination"/>
    <property type="evidence" value="ECO:0007669"/>
    <property type="project" value="TreeGrafter"/>
</dbReference>
<sequence>MRQPVRLPDSGIVMDRSTIERHLMTHATDPYSRQPLALEEVVTETALEQRIRDWRNQQG</sequence>
<dbReference type="GO" id="GO:0000151">
    <property type="term" value="C:ubiquitin ligase complex"/>
    <property type="evidence" value="ECO:0007669"/>
    <property type="project" value="InterPro"/>
</dbReference>
<dbReference type="InterPro" id="IPR045132">
    <property type="entry name" value="UBE4"/>
</dbReference>
<dbReference type="GO" id="GO:0036503">
    <property type="term" value="P:ERAD pathway"/>
    <property type="evidence" value="ECO:0007669"/>
    <property type="project" value="InterPro"/>
</dbReference>
<dbReference type="SMART" id="SM00504">
    <property type="entry name" value="Ubox"/>
    <property type="match status" value="1"/>
</dbReference>
<dbReference type="SUPFAM" id="SSF57850">
    <property type="entry name" value="RING/U-box"/>
    <property type="match status" value="1"/>
</dbReference>